<feature type="non-terminal residue" evidence="1">
    <location>
        <position position="1"/>
    </location>
</feature>
<dbReference type="AlphaFoldDB" id="A0A1B6EUQ3"/>
<evidence type="ECO:0000313" key="1">
    <source>
        <dbReference type="EMBL" id="JAS41686.1"/>
    </source>
</evidence>
<reference evidence="1" key="1">
    <citation type="submission" date="2015-11" db="EMBL/GenBank/DDBJ databases">
        <title>De novo transcriptome assembly of four potential Pierce s Disease insect vectors from Arizona vineyards.</title>
        <authorList>
            <person name="Tassone E.E."/>
        </authorList>
    </citation>
    <scope>NUCLEOTIDE SEQUENCE</scope>
</reference>
<protein>
    <submittedName>
        <fullName evidence="1">Uncharacterized protein</fullName>
    </submittedName>
</protein>
<feature type="non-terminal residue" evidence="1">
    <location>
        <position position="126"/>
    </location>
</feature>
<proteinExistence type="predicted"/>
<name>A0A1B6EUQ3_9HEMI</name>
<gene>
    <name evidence="1" type="ORF">g.46982</name>
</gene>
<organism evidence="1">
    <name type="scientific">Cuerna arida</name>
    <dbReference type="NCBI Taxonomy" id="1464854"/>
    <lineage>
        <taxon>Eukaryota</taxon>
        <taxon>Metazoa</taxon>
        <taxon>Ecdysozoa</taxon>
        <taxon>Arthropoda</taxon>
        <taxon>Hexapoda</taxon>
        <taxon>Insecta</taxon>
        <taxon>Pterygota</taxon>
        <taxon>Neoptera</taxon>
        <taxon>Paraneoptera</taxon>
        <taxon>Hemiptera</taxon>
        <taxon>Auchenorrhyncha</taxon>
        <taxon>Membracoidea</taxon>
        <taxon>Cicadellidae</taxon>
        <taxon>Cicadellinae</taxon>
        <taxon>Proconiini</taxon>
        <taxon>Cuerna</taxon>
    </lineage>
</organism>
<dbReference type="EMBL" id="GECZ01028083">
    <property type="protein sequence ID" value="JAS41686.1"/>
    <property type="molecule type" value="Transcribed_RNA"/>
</dbReference>
<sequence length="126" mass="13869">ISLQSPPPPYYPNLKLANSNASMGANDVVDCNGTANHIANGTGLDNKALEHCLDLALSTSSSSSMLLDEQKSHHLIYAANNHYSSNLNANQHHQTPSQQNLNNEWMNVTYLDNSSLHSQDILWQLK</sequence>
<accession>A0A1B6EUQ3</accession>